<evidence type="ECO:0000256" key="6">
    <source>
        <dbReference type="PIRSR" id="PIRSR606710-2"/>
    </source>
</evidence>
<feature type="transmembrane region" description="Helical" evidence="7">
    <location>
        <begin position="20"/>
        <end position="39"/>
    </location>
</feature>
<sequence length="843" mass="92995">MDDTPWDELPHDDYGPGLLATVWTLIGIAGAFIGLRIYCKFSRGRGLWLDDHVLVASWCALLALGSFISIDVSYDFGKHNWDITPGNWSWLLLYANLSGSFSIIAAAWSKTSFALTLLRITRESSERWMKLLVWFIIISINTFLGVNVLFTWIQCWPVEKTWRTASTPGTCWPKSIMMNYNVFTASYSGGMDIVLAILPWKIIWGLTMTKKEKFGVLIAMSMGVFAGAVSFIKIRTIAAIGAFDIIDTVELVIWGAAESVVTIIAATIPILRALVRDHKAPPARFASDEESMMRRLGAASIATATVASPGLRRSRSDLELAEWKDPLTETRAGQHNQVPRPWKLPFYTTAILFSSGSYAATMRRALPDFTTSEAGNPFVDGWYADPDTCVYKGQYWVFPTSSYAYDEQTYLDAFSSTDLVHWTKHADIITKAQVSWANRAMWAPAHIERDGKYYLYFAANDIQEGEKQVGGIGVAVADQPEGPYKDAIGKPLIGEYYNGAQPIDQDVFIDDDGQAYIYYGGHAHANVAKLNSDMISIGTFSDGSQFKEITPENYVEGSLMFKRNGKYYLMWSEGGWTGPDYSVSYAISDSPIGPFNREAKILQQDTAVATGSGHNGVIKVPGTDIWYIFYHRRPLGDSDGNHRHLAYDRMYFNEDGTIKPVTMLVKDNFEDGNLIGWNTSFEGSFSVKDGKLKAEKATSGKALQNTGFEDLVFDIDIALVDPDVGSNAQDSGDAGVLFGVTSASAGIDSLTGFYAAIDASGEVVLGQMDQSWTQLASAQTPIQTGTDYHLRVTVINKEVKVFVDDMSAPKLTHVVSKSTKGTTGVRVFRTGALYDNLSVAHPQ</sequence>
<dbReference type="Pfam" id="PF20684">
    <property type="entry name" value="Fung_rhodopsin"/>
    <property type="match status" value="1"/>
</dbReference>
<feature type="domain" description="Rhodopsin" evidence="9">
    <location>
        <begin position="35"/>
        <end position="276"/>
    </location>
</feature>
<protein>
    <submittedName>
        <fullName evidence="10">Endo-1,4-beta-xylanase D</fullName>
    </submittedName>
</protein>
<feature type="domain" description="3-keto-alpha-glucoside-1,2-lyase/3-keto-2-hydroxy-glucal hydratase" evidence="8">
    <location>
        <begin position="669"/>
        <end position="825"/>
    </location>
</feature>
<accession>A0AAJ0E6B0</accession>
<dbReference type="SUPFAM" id="SSF75005">
    <property type="entry name" value="Arabinanase/levansucrase/invertase"/>
    <property type="match status" value="1"/>
</dbReference>
<name>A0AAJ0E6B0_9PEZI</name>
<comment type="similarity">
    <text evidence="1">Belongs to the glycosyl hydrolase 43 family.</text>
</comment>
<feature type="transmembrane region" description="Helical" evidence="7">
    <location>
        <begin position="131"/>
        <end position="153"/>
    </location>
</feature>
<dbReference type="AlphaFoldDB" id="A0AAJ0E6B0"/>
<dbReference type="CDD" id="cd18827">
    <property type="entry name" value="GH43_XlnD-like"/>
    <property type="match status" value="1"/>
</dbReference>
<feature type="transmembrane region" description="Helical" evidence="7">
    <location>
        <begin position="182"/>
        <end position="202"/>
    </location>
</feature>
<dbReference type="InterPro" id="IPR006710">
    <property type="entry name" value="Glyco_hydro_43"/>
</dbReference>
<feature type="site" description="Important for catalytic activity, responsible for pKa modulation of the active site Glu and correct orientation of both the proton donor and substrate" evidence="6">
    <location>
        <position position="504"/>
    </location>
</feature>
<keyword evidence="11" id="KW-1185">Reference proteome</keyword>
<evidence type="ECO:0000256" key="1">
    <source>
        <dbReference type="ARBA" id="ARBA00009865"/>
    </source>
</evidence>
<feature type="transmembrane region" description="Helical" evidence="7">
    <location>
        <begin position="51"/>
        <end position="70"/>
    </location>
</feature>
<keyword evidence="2" id="KW-0378">Hydrolase</keyword>
<keyword evidence="3" id="KW-0119">Carbohydrate metabolism</keyword>
<feature type="transmembrane region" description="Helical" evidence="7">
    <location>
        <begin position="214"/>
        <end position="232"/>
    </location>
</feature>
<dbReference type="InterPro" id="IPR052176">
    <property type="entry name" value="Glycosyl_Hydrlase_43_Enz"/>
</dbReference>
<dbReference type="Gene3D" id="2.60.120.560">
    <property type="entry name" value="Exo-inulinase, domain 1"/>
    <property type="match status" value="1"/>
</dbReference>
<evidence type="ECO:0000256" key="3">
    <source>
        <dbReference type="ARBA" id="ARBA00023277"/>
    </source>
</evidence>
<evidence type="ECO:0000256" key="5">
    <source>
        <dbReference type="PIRSR" id="PIRSR606710-1"/>
    </source>
</evidence>
<keyword evidence="7" id="KW-1133">Transmembrane helix</keyword>
<evidence type="ECO:0000256" key="4">
    <source>
        <dbReference type="ARBA" id="ARBA00023295"/>
    </source>
</evidence>
<feature type="transmembrane region" description="Helical" evidence="7">
    <location>
        <begin position="252"/>
        <end position="275"/>
    </location>
</feature>
<keyword evidence="4" id="KW-0326">Glycosidase</keyword>
<dbReference type="Pfam" id="PF06439">
    <property type="entry name" value="3keto-disac_hyd"/>
    <property type="match status" value="1"/>
</dbReference>
<dbReference type="InterPro" id="IPR049326">
    <property type="entry name" value="Rhodopsin_dom_fungi"/>
</dbReference>
<evidence type="ECO:0000256" key="7">
    <source>
        <dbReference type="SAM" id="Phobius"/>
    </source>
</evidence>
<dbReference type="GO" id="GO:0004553">
    <property type="term" value="F:hydrolase activity, hydrolyzing O-glycosyl compounds"/>
    <property type="evidence" value="ECO:0007669"/>
    <property type="project" value="InterPro"/>
</dbReference>
<dbReference type="InterPro" id="IPR010496">
    <property type="entry name" value="AL/BT2_dom"/>
</dbReference>
<evidence type="ECO:0000259" key="9">
    <source>
        <dbReference type="Pfam" id="PF20684"/>
    </source>
</evidence>
<evidence type="ECO:0000256" key="2">
    <source>
        <dbReference type="ARBA" id="ARBA00022801"/>
    </source>
</evidence>
<dbReference type="Proteomes" id="UP001240678">
    <property type="component" value="Unassembled WGS sequence"/>
</dbReference>
<feature type="transmembrane region" description="Helical" evidence="7">
    <location>
        <begin position="90"/>
        <end position="110"/>
    </location>
</feature>
<dbReference type="GO" id="GO:0005975">
    <property type="term" value="P:carbohydrate metabolic process"/>
    <property type="evidence" value="ECO:0007669"/>
    <property type="project" value="InterPro"/>
</dbReference>
<reference evidence="10 11" key="1">
    <citation type="submission" date="2016-10" db="EMBL/GenBank/DDBJ databases">
        <title>The genome sequence of Colletotrichum fioriniae PJ7.</title>
        <authorList>
            <person name="Baroncelli R."/>
        </authorList>
    </citation>
    <scope>NUCLEOTIDE SEQUENCE [LARGE SCALE GENOMIC DNA]</scope>
    <source>
        <strain evidence="10 11">IMI 309622</strain>
    </source>
</reference>
<dbReference type="EMBL" id="MOOE01000002">
    <property type="protein sequence ID" value="KAK1536306.1"/>
    <property type="molecule type" value="Genomic_DNA"/>
</dbReference>
<keyword evidence="7" id="KW-0812">Transmembrane</keyword>
<proteinExistence type="inferred from homology"/>
<feature type="active site" description="Proton donor" evidence="5">
    <location>
        <position position="556"/>
    </location>
</feature>
<dbReference type="GeneID" id="85333366"/>
<dbReference type="PANTHER" id="PTHR43772:SF2">
    <property type="entry name" value="PUTATIVE (AFU_ORTHOLOGUE AFUA_2G04480)-RELATED"/>
    <property type="match status" value="1"/>
</dbReference>
<evidence type="ECO:0000259" key="8">
    <source>
        <dbReference type="Pfam" id="PF06439"/>
    </source>
</evidence>
<keyword evidence="7" id="KW-0472">Membrane</keyword>
<comment type="caution">
    <text evidence="10">The sequence shown here is derived from an EMBL/GenBank/DDBJ whole genome shotgun (WGS) entry which is preliminary data.</text>
</comment>
<feature type="active site" description="Proton acceptor" evidence="5">
    <location>
        <position position="385"/>
    </location>
</feature>
<dbReference type="PANTHER" id="PTHR43772">
    <property type="entry name" value="ENDO-1,4-BETA-XYLANASE"/>
    <property type="match status" value="1"/>
</dbReference>
<dbReference type="Gene3D" id="2.115.10.20">
    <property type="entry name" value="Glycosyl hydrolase domain, family 43"/>
    <property type="match status" value="1"/>
</dbReference>
<dbReference type="RefSeq" id="XP_060318469.1">
    <property type="nucleotide sequence ID" value="XM_060449819.1"/>
</dbReference>
<dbReference type="InterPro" id="IPR023296">
    <property type="entry name" value="Glyco_hydro_beta-prop_sf"/>
</dbReference>
<organism evidence="10 11">
    <name type="scientific">Colletotrichum costaricense</name>
    <dbReference type="NCBI Taxonomy" id="1209916"/>
    <lineage>
        <taxon>Eukaryota</taxon>
        <taxon>Fungi</taxon>
        <taxon>Dikarya</taxon>
        <taxon>Ascomycota</taxon>
        <taxon>Pezizomycotina</taxon>
        <taxon>Sordariomycetes</taxon>
        <taxon>Hypocreomycetidae</taxon>
        <taxon>Glomerellales</taxon>
        <taxon>Glomerellaceae</taxon>
        <taxon>Colletotrichum</taxon>
        <taxon>Colletotrichum acutatum species complex</taxon>
    </lineage>
</organism>
<gene>
    <name evidence="10" type="ORF">CCOS01_01626</name>
</gene>
<dbReference type="Pfam" id="PF04616">
    <property type="entry name" value="Glyco_hydro_43"/>
    <property type="match status" value="1"/>
</dbReference>
<evidence type="ECO:0000313" key="11">
    <source>
        <dbReference type="Proteomes" id="UP001240678"/>
    </source>
</evidence>
<evidence type="ECO:0000313" key="10">
    <source>
        <dbReference type="EMBL" id="KAK1536306.1"/>
    </source>
</evidence>